<gene>
    <name evidence="1" type="primary">cinA</name>
    <name evidence="3" type="ORF">IV80_GL000486</name>
</gene>
<dbReference type="PIRSF" id="PIRSF006728">
    <property type="entry name" value="CinA"/>
    <property type="match status" value="1"/>
</dbReference>
<dbReference type="PANTHER" id="PTHR13939">
    <property type="entry name" value="NICOTINAMIDE-NUCLEOTIDE AMIDOHYDROLASE PNCC"/>
    <property type="match status" value="1"/>
</dbReference>
<dbReference type="InterPro" id="IPR008135">
    <property type="entry name" value="Competence-induced_CinA"/>
</dbReference>
<dbReference type="InterPro" id="IPR036653">
    <property type="entry name" value="CinA-like_C"/>
</dbReference>
<organism evidence="3 4">
    <name type="scientific">Pediococcus cellicola</name>
    <dbReference type="NCBI Taxonomy" id="319652"/>
    <lineage>
        <taxon>Bacteria</taxon>
        <taxon>Bacillati</taxon>
        <taxon>Bacillota</taxon>
        <taxon>Bacilli</taxon>
        <taxon>Lactobacillales</taxon>
        <taxon>Lactobacillaceae</taxon>
        <taxon>Pediococcus</taxon>
    </lineage>
</organism>
<dbReference type="AlphaFoldDB" id="A0A0R2IJE4"/>
<dbReference type="Pfam" id="PF18146">
    <property type="entry name" value="CinA_KH"/>
    <property type="match status" value="1"/>
</dbReference>
<dbReference type="SUPFAM" id="SSF142433">
    <property type="entry name" value="CinA-like"/>
    <property type="match status" value="1"/>
</dbReference>
<evidence type="ECO:0000313" key="3">
    <source>
        <dbReference type="EMBL" id="KRN65129.1"/>
    </source>
</evidence>
<dbReference type="SUPFAM" id="SSF53218">
    <property type="entry name" value="Molybdenum cofactor biosynthesis proteins"/>
    <property type="match status" value="1"/>
</dbReference>
<dbReference type="Pfam" id="PF00994">
    <property type="entry name" value="MoCF_biosynth"/>
    <property type="match status" value="1"/>
</dbReference>
<dbReference type="HAMAP" id="MF_00226_B">
    <property type="entry name" value="CinA_B"/>
    <property type="match status" value="1"/>
</dbReference>
<accession>A0A0R2IJE4</accession>
<evidence type="ECO:0000256" key="1">
    <source>
        <dbReference type="HAMAP-Rule" id="MF_00226"/>
    </source>
</evidence>
<dbReference type="SMART" id="SM00852">
    <property type="entry name" value="MoCF_biosynth"/>
    <property type="match status" value="1"/>
</dbReference>
<keyword evidence="4" id="KW-1185">Reference proteome</keyword>
<dbReference type="EMBL" id="JQBR01000012">
    <property type="protein sequence ID" value="KRN65129.1"/>
    <property type="molecule type" value="Genomic_DNA"/>
</dbReference>
<dbReference type="InterPro" id="IPR001453">
    <property type="entry name" value="MoaB/Mog_dom"/>
</dbReference>
<dbReference type="STRING" id="319652.IV80_GL000486"/>
<dbReference type="Gene3D" id="3.30.70.2860">
    <property type="match status" value="1"/>
</dbReference>
<feature type="domain" description="MoaB/Mog" evidence="2">
    <location>
        <begin position="4"/>
        <end position="172"/>
    </location>
</feature>
<sequence>MKAELIAVGTEILLGEITDTNTPFIARELANLGIDVYFQATVGDNPERLKTTIEIASKRSDLIILSGGLGPTEDDLTKQTVAKALHRKLITDSESMTKIARYFAETKRTMTENNRVQAMYIDGAIPIKNRTGFAVGIFVTQVNGPDFLLLPGPPSELEPMVTEQVLPLLKNTYFSDHILQSRVLRFFGIGESQLTTQLADLIQHQKNPTIAPYAKQNEVTLRLTAWVQTEKEAQSQLADLDNQIQVRVGQYFYGYGEHNSLSHVVADKLRANKITISTSEGFTGGLLAASFANEDSDGKLLMGGQVVPVKNSSNSEAAIISRNDTVRAVQKIKHQLKSDFSIAIAQPSIDVTGTGEHVGSVWMAVIDQENVVTTEKINFSTIRPFVKERMVLNGLSLINKVLK</sequence>
<dbReference type="Pfam" id="PF02464">
    <property type="entry name" value="CinA"/>
    <property type="match status" value="1"/>
</dbReference>
<name>A0A0R2IJE4_9LACO</name>
<comment type="similarity">
    <text evidence="1">Belongs to the CinA family.</text>
</comment>
<dbReference type="PANTHER" id="PTHR13939:SF0">
    <property type="entry name" value="NMN AMIDOHYDROLASE-LIKE PROTEIN YFAY"/>
    <property type="match status" value="1"/>
</dbReference>
<dbReference type="Proteomes" id="UP000051568">
    <property type="component" value="Unassembled WGS sequence"/>
</dbReference>
<dbReference type="NCBIfam" id="TIGR00200">
    <property type="entry name" value="cinA_nterm"/>
    <property type="match status" value="1"/>
</dbReference>
<dbReference type="InterPro" id="IPR008136">
    <property type="entry name" value="CinA_C"/>
</dbReference>
<proteinExistence type="inferred from homology"/>
<dbReference type="CDD" id="cd00885">
    <property type="entry name" value="cinA"/>
    <property type="match status" value="1"/>
</dbReference>
<dbReference type="NCBIfam" id="NF001813">
    <property type="entry name" value="PRK00549.1"/>
    <property type="match status" value="1"/>
</dbReference>
<reference evidence="3 4" key="1">
    <citation type="journal article" date="2015" name="Genome Announc.">
        <title>Expanding the biotechnology potential of lactobacilli through comparative genomics of 213 strains and associated genera.</title>
        <authorList>
            <person name="Sun Z."/>
            <person name="Harris H.M."/>
            <person name="McCann A."/>
            <person name="Guo C."/>
            <person name="Argimon S."/>
            <person name="Zhang W."/>
            <person name="Yang X."/>
            <person name="Jeffery I.B."/>
            <person name="Cooney J.C."/>
            <person name="Kagawa T.F."/>
            <person name="Liu W."/>
            <person name="Song Y."/>
            <person name="Salvetti E."/>
            <person name="Wrobel A."/>
            <person name="Rasinkangas P."/>
            <person name="Parkhill J."/>
            <person name="Rea M.C."/>
            <person name="O'Sullivan O."/>
            <person name="Ritari J."/>
            <person name="Douillard F.P."/>
            <person name="Paul Ross R."/>
            <person name="Yang R."/>
            <person name="Briner A.E."/>
            <person name="Felis G.E."/>
            <person name="de Vos W.M."/>
            <person name="Barrangou R."/>
            <person name="Klaenhammer T.R."/>
            <person name="Caufield P.W."/>
            <person name="Cui Y."/>
            <person name="Zhang H."/>
            <person name="O'Toole P.W."/>
        </authorList>
    </citation>
    <scope>NUCLEOTIDE SEQUENCE [LARGE SCALE GENOMIC DNA]</scope>
    <source>
        <strain evidence="3 4">DSM 17757</strain>
    </source>
</reference>
<evidence type="ECO:0000259" key="2">
    <source>
        <dbReference type="SMART" id="SM00852"/>
    </source>
</evidence>
<protein>
    <recommendedName>
        <fullName evidence="1">Putative competence-damage inducible protein</fullName>
    </recommendedName>
</protein>
<dbReference type="InterPro" id="IPR041424">
    <property type="entry name" value="CinA_KH"/>
</dbReference>
<dbReference type="PATRIC" id="fig|319652.3.peg.490"/>
<dbReference type="NCBIfam" id="TIGR00177">
    <property type="entry name" value="molyb_syn"/>
    <property type="match status" value="1"/>
</dbReference>
<dbReference type="Gene3D" id="3.90.950.20">
    <property type="entry name" value="CinA-like"/>
    <property type="match status" value="1"/>
</dbReference>
<evidence type="ECO:0000313" key="4">
    <source>
        <dbReference type="Proteomes" id="UP000051568"/>
    </source>
</evidence>
<dbReference type="InterPro" id="IPR036425">
    <property type="entry name" value="MoaB/Mog-like_dom_sf"/>
</dbReference>
<dbReference type="InterPro" id="IPR050101">
    <property type="entry name" value="CinA"/>
</dbReference>
<comment type="caution">
    <text evidence="3">The sequence shown here is derived from an EMBL/GenBank/DDBJ whole genome shotgun (WGS) entry which is preliminary data.</text>
</comment>
<dbReference type="Gene3D" id="3.40.980.10">
    <property type="entry name" value="MoaB/Mog-like domain"/>
    <property type="match status" value="1"/>
</dbReference>
<dbReference type="RefSeq" id="WP_057752547.1">
    <property type="nucleotide sequence ID" value="NZ_BJVH01000011.1"/>
</dbReference>